<protein>
    <submittedName>
        <fullName evidence="1">Uncharacterized protein</fullName>
    </submittedName>
</protein>
<gene>
    <name evidence="1" type="ORF">GGD55_003611</name>
</gene>
<reference evidence="1 2" key="1">
    <citation type="submission" date="2020-08" db="EMBL/GenBank/DDBJ databases">
        <title>Genomic Encyclopedia of Type Strains, Phase IV (KMG-V): Genome sequencing to study the core and pangenomes of soil and plant-associated prokaryotes.</title>
        <authorList>
            <person name="Whitman W."/>
        </authorList>
    </citation>
    <scope>NUCLEOTIDE SEQUENCE [LARGE SCALE GENOMIC DNA]</scope>
    <source>
        <strain evidence="1 2">SEMIA 4084</strain>
    </source>
</reference>
<evidence type="ECO:0000313" key="2">
    <source>
        <dbReference type="Proteomes" id="UP000585507"/>
    </source>
</evidence>
<accession>A0A7W8UCL0</accession>
<dbReference type="EMBL" id="JACHBK010000008">
    <property type="protein sequence ID" value="MBB5536896.1"/>
    <property type="molecule type" value="Genomic_DNA"/>
</dbReference>
<proteinExistence type="predicted"/>
<sequence length="71" mass="8362">MTEDRYDAVLWTKAINFQIFTRPNPCETTGLHIPDYRNSEAIAGQDRNQASHRMNYFGRDAHLPLRHAERF</sequence>
<organism evidence="1 2">
    <name type="scientific">Rhizobium giardinii</name>
    <dbReference type="NCBI Taxonomy" id="56731"/>
    <lineage>
        <taxon>Bacteria</taxon>
        <taxon>Pseudomonadati</taxon>
        <taxon>Pseudomonadota</taxon>
        <taxon>Alphaproteobacteria</taxon>
        <taxon>Hyphomicrobiales</taxon>
        <taxon>Rhizobiaceae</taxon>
        <taxon>Rhizobium/Agrobacterium group</taxon>
        <taxon>Rhizobium</taxon>
    </lineage>
</organism>
<comment type="caution">
    <text evidence="1">The sequence shown here is derived from an EMBL/GenBank/DDBJ whole genome shotgun (WGS) entry which is preliminary data.</text>
</comment>
<dbReference type="Proteomes" id="UP000585507">
    <property type="component" value="Unassembled WGS sequence"/>
</dbReference>
<evidence type="ECO:0000313" key="1">
    <source>
        <dbReference type="EMBL" id="MBB5536896.1"/>
    </source>
</evidence>
<dbReference type="RefSeq" id="WP_162709207.1">
    <property type="nucleotide sequence ID" value="NZ_JACHBK010000008.1"/>
</dbReference>
<name>A0A7W8UCL0_9HYPH</name>
<keyword evidence="2" id="KW-1185">Reference proteome</keyword>
<dbReference type="AlphaFoldDB" id="A0A7W8UCL0"/>